<dbReference type="InterPro" id="IPR046867">
    <property type="entry name" value="AldOxase/xan_DH_MoCoBD2"/>
</dbReference>
<gene>
    <name evidence="4" type="ordered locus">Psta_3685</name>
</gene>
<sequence length="758" mass="81007">MSDSIQYLGKTSYKVLGTRPIRHDGADKVTGKAIYTADVQLPGMLYGRFLRSPHAHAKIVSIDLAEALAVPGVHAIVTGHDFPDLTDKIANLGEGSVNLAHLSANCLARDKALYRGHAIAAVAANSSHIAEEAVRKIKVQYELLPVVQDVREAMQDDAPLLHSDLRTSEMGKLGDKPTNIAVHLHFEKGDLSAGFAAADVVVEREFTTASVHQGYIEPHVSVAMWNEDSRLKIWTGTQGSFTCRQQTAELLQIPVSQVLVVPCEIGGGFGGKIAVYCEPVAALLSRKSGRPVKLAMQRDEVFQGTGPTPGSYVRVKIGAKNDGSLVAAQAYLAYDAGAFPGGMIGPGCMCIFSCYDIPHAAVDGYDVCNNKPKTQAYRAPGATQAAFACEQVIDEIAKKLGIDPIEIRLKNAAKEGTRRVDGPAYPRIGFVEVLEAAKNSDHYKTPLTGKHRGRGVAAGFWFNIGLKSSASACVNDDGTVTLIEGSTDIGGSRTSIAMQLAETIGVAAEDVRPQVGDTDTVGYTDVTGGSRVTFATGLAAYKLGLDLQKEMARRAAILWECDPESVTVEEGIYKSNGHSLTFKELAKELPHTGDPVTGRASVSPEGSTNGFGVHIVDVEIDPDTGKTKILRYTAVQDAGKAIHPSYVEGQMQGGSVQGIGWALNEEYFFDVEGRMRNASYLDYRMPTCFDVPMIDTIIVEVPNPNHPYGVRGVGETPIVPPCAAIANAVCEASGVRMTSLPISPPRLWKAMSEAKSGQ</sequence>
<evidence type="ECO:0000259" key="3">
    <source>
        <dbReference type="SMART" id="SM01008"/>
    </source>
</evidence>
<dbReference type="InterPro" id="IPR008274">
    <property type="entry name" value="AldOxase/xan_DH_MoCoBD1"/>
</dbReference>
<dbReference type="PANTHER" id="PTHR11908">
    <property type="entry name" value="XANTHINE DEHYDROGENASE"/>
    <property type="match status" value="1"/>
</dbReference>
<dbReference type="PANTHER" id="PTHR11908:SF132">
    <property type="entry name" value="ALDEHYDE OXIDASE 1-RELATED"/>
    <property type="match status" value="1"/>
</dbReference>
<evidence type="ECO:0000313" key="5">
    <source>
        <dbReference type="Proteomes" id="UP000001887"/>
    </source>
</evidence>
<accession>D2QZX8</accession>
<dbReference type="InterPro" id="IPR037165">
    <property type="entry name" value="AldOxase/xan_DH_Mopterin-bd_sf"/>
</dbReference>
<dbReference type="InterPro" id="IPR000674">
    <property type="entry name" value="Ald_Oxase/Xan_DH_a/b"/>
</dbReference>
<keyword evidence="1" id="KW-0500">Molybdenum</keyword>
<dbReference type="SUPFAM" id="SSF56003">
    <property type="entry name" value="Molybdenum cofactor-binding domain"/>
    <property type="match status" value="1"/>
</dbReference>
<dbReference type="Proteomes" id="UP000001887">
    <property type="component" value="Chromosome"/>
</dbReference>
<evidence type="ECO:0000256" key="1">
    <source>
        <dbReference type="ARBA" id="ARBA00022505"/>
    </source>
</evidence>
<dbReference type="Gene3D" id="3.30.365.10">
    <property type="entry name" value="Aldehyde oxidase/xanthine dehydrogenase, molybdopterin binding domain"/>
    <property type="match status" value="4"/>
</dbReference>
<dbReference type="InterPro" id="IPR016208">
    <property type="entry name" value="Ald_Oxase/xanthine_DH-like"/>
</dbReference>
<organism evidence="4 5">
    <name type="scientific">Pirellula staleyi (strain ATCC 27377 / DSM 6068 / ICPB 4128)</name>
    <name type="common">Pirella staleyi</name>
    <dbReference type="NCBI Taxonomy" id="530564"/>
    <lineage>
        <taxon>Bacteria</taxon>
        <taxon>Pseudomonadati</taxon>
        <taxon>Planctomycetota</taxon>
        <taxon>Planctomycetia</taxon>
        <taxon>Pirellulales</taxon>
        <taxon>Pirellulaceae</taxon>
        <taxon>Pirellula</taxon>
    </lineage>
</organism>
<dbReference type="EMBL" id="CP001848">
    <property type="protein sequence ID" value="ADB18343.1"/>
    <property type="molecule type" value="Genomic_DNA"/>
</dbReference>
<evidence type="ECO:0000313" key="4">
    <source>
        <dbReference type="EMBL" id="ADB18343.1"/>
    </source>
</evidence>
<dbReference type="Pfam" id="PF02738">
    <property type="entry name" value="MoCoBD_1"/>
    <property type="match status" value="1"/>
</dbReference>
<dbReference type="Pfam" id="PF20256">
    <property type="entry name" value="MoCoBD_2"/>
    <property type="match status" value="1"/>
</dbReference>
<dbReference type="KEGG" id="psl:Psta_3685"/>
<dbReference type="eggNOG" id="COG1529">
    <property type="taxonomic scope" value="Bacteria"/>
</dbReference>
<proteinExistence type="predicted"/>
<dbReference type="GO" id="GO:0016491">
    <property type="term" value="F:oxidoreductase activity"/>
    <property type="evidence" value="ECO:0007669"/>
    <property type="project" value="UniProtKB-KW"/>
</dbReference>
<dbReference type="GO" id="GO:0005506">
    <property type="term" value="F:iron ion binding"/>
    <property type="evidence" value="ECO:0007669"/>
    <property type="project" value="InterPro"/>
</dbReference>
<dbReference type="AlphaFoldDB" id="D2QZX8"/>
<dbReference type="Pfam" id="PF01315">
    <property type="entry name" value="Ald_Xan_dh_C"/>
    <property type="match status" value="1"/>
</dbReference>
<dbReference type="SMART" id="SM01008">
    <property type="entry name" value="Ald_Xan_dh_C"/>
    <property type="match status" value="1"/>
</dbReference>
<dbReference type="OrthoDB" id="221297at2"/>
<evidence type="ECO:0000256" key="2">
    <source>
        <dbReference type="ARBA" id="ARBA00023002"/>
    </source>
</evidence>
<dbReference type="InterPro" id="IPR036856">
    <property type="entry name" value="Ald_Oxase/Xan_DH_a/b_sf"/>
</dbReference>
<reference evidence="4 5" key="1">
    <citation type="journal article" date="2009" name="Stand. Genomic Sci.">
        <title>Complete genome sequence of Pirellula staleyi type strain (ATCC 27377).</title>
        <authorList>
            <person name="Clum A."/>
            <person name="Tindall B.J."/>
            <person name="Sikorski J."/>
            <person name="Ivanova N."/>
            <person name="Mavrommatis K."/>
            <person name="Lucas S."/>
            <person name="Glavina del Rio T."/>
            <person name="Nolan M."/>
            <person name="Chen F."/>
            <person name="Tice H."/>
            <person name="Pitluck S."/>
            <person name="Cheng J.F."/>
            <person name="Chertkov O."/>
            <person name="Brettin T."/>
            <person name="Han C."/>
            <person name="Detter J.C."/>
            <person name="Kuske C."/>
            <person name="Bruce D."/>
            <person name="Goodwin L."/>
            <person name="Ovchinikova G."/>
            <person name="Pati A."/>
            <person name="Mikhailova N."/>
            <person name="Chen A."/>
            <person name="Palaniappan K."/>
            <person name="Land M."/>
            <person name="Hauser L."/>
            <person name="Chang Y.J."/>
            <person name="Jeffries C.D."/>
            <person name="Chain P."/>
            <person name="Rohde M."/>
            <person name="Goker M."/>
            <person name="Bristow J."/>
            <person name="Eisen J.A."/>
            <person name="Markowitz V."/>
            <person name="Hugenholtz P."/>
            <person name="Kyrpides N.C."/>
            <person name="Klenk H.P."/>
            <person name="Lapidus A."/>
        </authorList>
    </citation>
    <scope>NUCLEOTIDE SEQUENCE [LARGE SCALE GENOMIC DNA]</scope>
    <source>
        <strain evidence="5">ATCC 27377 / DSM 6068 / ICPB 4128</strain>
    </source>
</reference>
<dbReference type="SUPFAM" id="SSF54665">
    <property type="entry name" value="CO dehydrogenase molybdoprotein N-domain-like"/>
    <property type="match status" value="1"/>
</dbReference>
<dbReference type="Gene3D" id="3.90.1170.50">
    <property type="entry name" value="Aldehyde oxidase/xanthine dehydrogenase, a/b hammerhead"/>
    <property type="match status" value="1"/>
</dbReference>
<name>D2QZX8_PIRSD</name>
<keyword evidence="2" id="KW-0560">Oxidoreductase</keyword>
<dbReference type="HOGENOM" id="CLU_001681_2_1_0"/>
<dbReference type="STRING" id="530564.Psta_3685"/>
<feature type="domain" description="Aldehyde oxidase/xanthine dehydrogenase a/b hammerhead" evidence="3">
    <location>
        <begin position="30"/>
        <end position="145"/>
    </location>
</feature>
<protein>
    <submittedName>
        <fullName evidence="4">Aldehyde oxidase and xanthine dehydrogenase molybdopterin binding protein</fullName>
    </submittedName>
</protein>
<keyword evidence="5" id="KW-1185">Reference proteome</keyword>